<dbReference type="Proteomes" id="UP000027647">
    <property type="component" value="Unassembled WGS sequence"/>
</dbReference>
<dbReference type="eggNOG" id="COG1435">
    <property type="taxonomic scope" value="Bacteria"/>
</dbReference>
<dbReference type="InterPro" id="IPR020633">
    <property type="entry name" value="Thymidine_kinase_CS"/>
</dbReference>
<feature type="binding site" evidence="8">
    <location>
        <position position="144"/>
    </location>
    <ligand>
        <name>Zn(2+)</name>
        <dbReference type="ChEBI" id="CHEBI:29105"/>
    </ligand>
</feature>
<dbReference type="RefSeq" id="WP_034960770.1">
    <property type="nucleotide sequence ID" value="NZ_JMIW01000006.1"/>
</dbReference>
<dbReference type="GO" id="GO:0005829">
    <property type="term" value="C:cytosol"/>
    <property type="evidence" value="ECO:0007669"/>
    <property type="project" value="TreeGrafter"/>
</dbReference>
<dbReference type="NCBIfam" id="NF003300">
    <property type="entry name" value="PRK04296.1-5"/>
    <property type="match status" value="1"/>
</dbReference>
<keyword evidence="14" id="KW-1185">Reference proteome</keyword>
<evidence type="ECO:0000256" key="10">
    <source>
        <dbReference type="PIRSR" id="PIRSR035805-2"/>
    </source>
</evidence>
<dbReference type="GO" id="GO:0071897">
    <property type="term" value="P:DNA biosynthetic process"/>
    <property type="evidence" value="ECO:0007669"/>
    <property type="project" value="UniProtKB-KW"/>
</dbReference>
<evidence type="ECO:0000256" key="9">
    <source>
        <dbReference type="PIRSR" id="PIRSR035805-1"/>
    </source>
</evidence>
<feature type="active site" description="Proton acceptor" evidence="8 9">
    <location>
        <position position="87"/>
    </location>
</feature>
<dbReference type="InterPro" id="IPR001267">
    <property type="entry name" value="Thymidine_kinase"/>
</dbReference>
<accession>A0A074MTN1</accession>
<dbReference type="OrthoDB" id="9781579at2"/>
<dbReference type="PANTHER" id="PTHR11441:SF0">
    <property type="entry name" value="THYMIDINE KINASE, CYTOSOLIC"/>
    <property type="match status" value="1"/>
</dbReference>
<feature type="binding site" evidence="8">
    <location>
        <begin position="9"/>
        <end position="16"/>
    </location>
    <ligand>
        <name>ATP</name>
        <dbReference type="ChEBI" id="CHEBI:30616"/>
    </ligand>
</feature>
<feature type="binding site" evidence="8">
    <location>
        <position position="146"/>
    </location>
    <ligand>
        <name>Zn(2+)</name>
        <dbReference type="ChEBI" id="CHEBI:29105"/>
    </ligand>
</feature>
<dbReference type="GO" id="GO:0008270">
    <property type="term" value="F:zinc ion binding"/>
    <property type="evidence" value="ECO:0007669"/>
    <property type="project" value="UniProtKB-UniRule"/>
</dbReference>
<dbReference type="PIRSF" id="PIRSF035805">
    <property type="entry name" value="TK_cell"/>
    <property type="match status" value="1"/>
</dbReference>
<comment type="similarity">
    <text evidence="1 8 12">Belongs to the thymidine kinase family.</text>
</comment>
<dbReference type="GO" id="GO:0046104">
    <property type="term" value="P:thymidine metabolic process"/>
    <property type="evidence" value="ECO:0007669"/>
    <property type="project" value="TreeGrafter"/>
</dbReference>
<feature type="binding site" evidence="10">
    <location>
        <position position="177"/>
    </location>
    <ligand>
        <name>substrate</name>
    </ligand>
</feature>
<evidence type="ECO:0000256" key="12">
    <source>
        <dbReference type="RuleBase" id="RU004165"/>
    </source>
</evidence>
<dbReference type="AlphaFoldDB" id="A0A074MTN1"/>
<keyword evidence="5 8" id="KW-0547">Nucleotide-binding</keyword>
<dbReference type="GO" id="GO:0004797">
    <property type="term" value="F:thymidine kinase activity"/>
    <property type="evidence" value="ECO:0007669"/>
    <property type="project" value="UniProtKB-UniRule"/>
</dbReference>
<feature type="binding site" evidence="8">
    <location>
        <begin position="86"/>
        <end position="89"/>
    </location>
    <ligand>
        <name>ATP</name>
        <dbReference type="ChEBI" id="CHEBI:30616"/>
    </ligand>
</feature>
<evidence type="ECO:0000256" key="4">
    <source>
        <dbReference type="ARBA" id="ARBA00022679"/>
    </source>
</evidence>
<evidence type="ECO:0000256" key="6">
    <source>
        <dbReference type="ARBA" id="ARBA00022777"/>
    </source>
</evidence>
<comment type="catalytic activity">
    <reaction evidence="8 11">
        <text>thymidine + ATP = dTMP + ADP + H(+)</text>
        <dbReference type="Rhea" id="RHEA:19129"/>
        <dbReference type="ChEBI" id="CHEBI:15378"/>
        <dbReference type="ChEBI" id="CHEBI:17748"/>
        <dbReference type="ChEBI" id="CHEBI:30616"/>
        <dbReference type="ChEBI" id="CHEBI:63528"/>
        <dbReference type="ChEBI" id="CHEBI:456216"/>
        <dbReference type="EC" id="2.7.1.21"/>
    </reaction>
</comment>
<dbReference type="HAMAP" id="MF_00124">
    <property type="entry name" value="Thymidine_kinase"/>
    <property type="match status" value="1"/>
</dbReference>
<name>A0A074MTN1_ERYLO</name>
<reference evidence="13 14" key="1">
    <citation type="submission" date="2014-04" db="EMBL/GenBank/DDBJ databases">
        <title>A comprehensive comparison of genomes of Erythrobacter spp. strains.</title>
        <authorList>
            <person name="Zheng Q."/>
        </authorList>
    </citation>
    <scope>NUCLEOTIDE SEQUENCE [LARGE SCALE GENOMIC DNA]</scope>
    <source>
        <strain evidence="13 14">DSM 6997</strain>
    </source>
</reference>
<evidence type="ECO:0000313" key="14">
    <source>
        <dbReference type="Proteomes" id="UP000027647"/>
    </source>
</evidence>
<dbReference type="GO" id="GO:0005524">
    <property type="term" value="F:ATP binding"/>
    <property type="evidence" value="ECO:0007669"/>
    <property type="project" value="UniProtKB-UniRule"/>
</dbReference>
<dbReference type="InterPro" id="IPR027417">
    <property type="entry name" value="P-loop_NTPase"/>
</dbReference>
<keyword evidence="4 8" id="KW-0808">Transferase</keyword>
<keyword evidence="8" id="KW-0479">Metal-binding</keyword>
<dbReference type="SUPFAM" id="SSF57716">
    <property type="entry name" value="Glucocorticoid receptor-like (DNA-binding domain)"/>
    <property type="match status" value="1"/>
</dbReference>
<evidence type="ECO:0000256" key="11">
    <source>
        <dbReference type="RuleBase" id="RU000544"/>
    </source>
</evidence>
<evidence type="ECO:0000256" key="7">
    <source>
        <dbReference type="ARBA" id="ARBA00022840"/>
    </source>
</evidence>
<dbReference type="SUPFAM" id="SSF52540">
    <property type="entry name" value="P-loop containing nucleoside triphosphate hydrolases"/>
    <property type="match status" value="1"/>
</dbReference>
<evidence type="ECO:0000256" key="2">
    <source>
        <dbReference type="ARBA" id="ARBA00012118"/>
    </source>
</evidence>
<proteinExistence type="inferred from homology"/>
<dbReference type="PROSITE" id="PS00603">
    <property type="entry name" value="TK_CELLULAR_TYPE"/>
    <property type="match status" value="1"/>
</dbReference>
<keyword evidence="8" id="KW-0963">Cytoplasm</keyword>
<organism evidence="13 14">
    <name type="scientific">Erythrobacter longus</name>
    <dbReference type="NCBI Taxonomy" id="1044"/>
    <lineage>
        <taxon>Bacteria</taxon>
        <taxon>Pseudomonadati</taxon>
        <taxon>Pseudomonadota</taxon>
        <taxon>Alphaproteobacteria</taxon>
        <taxon>Sphingomonadales</taxon>
        <taxon>Erythrobacteraceae</taxon>
        <taxon>Erythrobacter/Porphyrobacter group</taxon>
        <taxon>Erythrobacter</taxon>
    </lineage>
</organism>
<keyword evidence="8" id="KW-0862">Zinc</keyword>
<evidence type="ECO:0000256" key="3">
    <source>
        <dbReference type="ARBA" id="ARBA00022634"/>
    </source>
</evidence>
<dbReference type="EMBL" id="JMIW01000006">
    <property type="protein sequence ID" value="KEO88997.1"/>
    <property type="molecule type" value="Genomic_DNA"/>
</dbReference>
<feature type="binding site" evidence="8">
    <location>
        <position position="181"/>
    </location>
    <ligand>
        <name>Zn(2+)</name>
        <dbReference type="ChEBI" id="CHEBI:29105"/>
    </ligand>
</feature>
<dbReference type="PANTHER" id="PTHR11441">
    <property type="entry name" value="THYMIDINE KINASE"/>
    <property type="match status" value="1"/>
</dbReference>
<evidence type="ECO:0000313" key="13">
    <source>
        <dbReference type="EMBL" id="KEO88997.1"/>
    </source>
</evidence>
<evidence type="ECO:0000256" key="5">
    <source>
        <dbReference type="ARBA" id="ARBA00022741"/>
    </source>
</evidence>
<comment type="subcellular location">
    <subcellularLocation>
        <location evidence="8">Cytoplasm</location>
    </subcellularLocation>
</comment>
<dbReference type="Gene3D" id="3.30.60.20">
    <property type="match status" value="1"/>
</dbReference>
<gene>
    <name evidence="8" type="primary">tdk</name>
    <name evidence="13" type="ORF">EH31_13195</name>
</gene>
<dbReference type="Pfam" id="PF00265">
    <property type="entry name" value="TK"/>
    <property type="match status" value="1"/>
</dbReference>
<dbReference type="STRING" id="1044.EH31_13195"/>
<evidence type="ECO:0000256" key="8">
    <source>
        <dbReference type="HAMAP-Rule" id="MF_00124"/>
    </source>
</evidence>
<keyword evidence="6 8" id="KW-0418">Kinase</keyword>
<feature type="binding site" evidence="8">
    <location>
        <position position="184"/>
    </location>
    <ligand>
        <name>Zn(2+)</name>
        <dbReference type="ChEBI" id="CHEBI:29105"/>
    </ligand>
</feature>
<keyword evidence="7 8" id="KW-0067">ATP-binding</keyword>
<comment type="subunit">
    <text evidence="8">Homotetramer.</text>
</comment>
<protein>
    <recommendedName>
        <fullName evidence="2 8">Thymidine kinase</fullName>
        <ecNumber evidence="2 8">2.7.1.21</ecNumber>
    </recommendedName>
</protein>
<keyword evidence="3 8" id="KW-0237">DNA synthesis</keyword>
<dbReference type="EC" id="2.7.1.21" evidence="2 8"/>
<comment type="caution">
    <text evidence="13">The sequence shown here is derived from an EMBL/GenBank/DDBJ whole genome shotgun (WGS) entry which is preliminary data.</text>
</comment>
<dbReference type="Gene3D" id="3.40.50.300">
    <property type="entry name" value="P-loop containing nucleotide triphosphate hydrolases"/>
    <property type="match status" value="1"/>
</dbReference>
<evidence type="ECO:0000256" key="1">
    <source>
        <dbReference type="ARBA" id="ARBA00007587"/>
    </source>
</evidence>
<sequence>MAKLYFYYASMNAGKSSSLLQADFNYRERGQATMVWTARLDTRSAGQVKSRIGLKAGAHLYETDTDLKSAILEQHGRAKLDCVMVDEAQFLTPDQVWQLAALADEHGIPVLCYGLRTDFQGELFPGSAVLLGIADSLVEMKAVCWCGRKASMNLRVDASGAPVKEGEQTEIGGNDRYVALCRKHFSAALRGEAGALG</sequence>